<keyword evidence="3" id="KW-0800">Toxin</keyword>
<dbReference type="EMBL" id="JAPDOD010000005">
    <property type="protein sequence ID" value="MDA0160451.1"/>
    <property type="molecule type" value="Genomic_DNA"/>
</dbReference>
<dbReference type="InterPro" id="IPR011659">
    <property type="entry name" value="WD40"/>
</dbReference>
<dbReference type="Gene3D" id="2.150.10.10">
    <property type="entry name" value="Serralysin-like metalloprotease, C-terminal"/>
    <property type="match status" value="1"/>
</dbReference>
<reference evidence="8" key="1">
    <citation type="submission" date="2022-10" db="EMBL/GenBank/DDBJ databases">
        <title>The WGS of Solirubrobacter ginsenosidimutans DSM 21036.</title>
        <authorList>
            <person name="Jiang Z."/>
        </authorList>
    </citation>
    <scope>NUCLEOTIDE SEQUENCE</scope>
    <source>
        <strain evidence="8">DSM 21036</strain>
    </source>
</reference>
<dbReference type="InterPro" id="IPR001343">
    <property type="entry name" value="Hemolysn_Ca-bd"/>
</dbReference>
<dbReference type="GO" id="GO:0090729">
    <property type="term" value="F:toxin activity"/>
    <property type="evidence" value="ECO:0007669"/>
    <property type="project" value="UniProtKB-KW"/>
</dbReference>
<comment type="similarity">
    <text evidence="2">Belongs to the TolB family.</text>
</comment>
<evidence type="ECO:0000256" key="1">
    <source>
        <dbReference type="ARBA" id="ARBA00004370"/>
    </source>
</evidence>
<evidence type="ECO:0000256" key="5">
    <source>
        <dbReference type="ARBA" id="ARBA00023026"/>
    </source>
</evidence>
<dbReference type="SUPFAM" id="SSF82171">
    <property type="entry name" value="DPP6 N-terminal domain-like"/>
    <property type="match status" value="1"/>
</dbReference>
<dbReference type="PROSITE" id="PS00330">
    <property type="entry name" value="HEMOLYSIN_CALCIUM"/>
    <property type="match status" value="2"/>
</dbReference>
<name>A0A9X3MR98_9ACTN</name>
<feature type="chain" id="PRO_5040805285" description="Calcium-binding protein" evidence="7">
    <location>
        <begin position="29"/>
        <end position="616"/>
    </location>
</feature>
<dbReference type="Pfam" id="PF00353">
    <property type="entry name" value="HemolysinCabind"/>
    <property type="match status" value="2"/>
</dbReference>
<dbReference type="InterPro" id="IPR003995">
    <property type="entry name" value="RTX_toxin_determinant-A"/>
</dbReference>
<proteinExistence type="inferred from homology"/>
<dbReference type="PRINTS" id="PR01488">
    <property type="entry name" value="RTXTOXINA"/>
</dbReference>
<dbReference type="PRINTS" id="PR00313">
    <property type="entry name" value="CABNDNGRPT"/>
</dbReference>
<comment type="subcellular location">
    <subcellularLocation>
        <location evidence="1">Membrane</location>
    </subcellularLocation>
</comment>
<keyword evidence="7" id="KW-0732">Signal</keyword>
<protein>
    <recommendedName>
        <fullName evidence="10">Calcium-binding protein</fullName>
    </recommendedName>
</protein>
<dbReference type="Pfam" id="PF07676">
    <property type="entry name" value="PD40"/>
    <property type="match status" value="3"/>
</dbReference>
<gene>
    <name evidence="8" type="ORF">OM076_09250</name>
</gene>
<evidence type="ECO:0000256" key="6">
    <source>
        <dbReference type="ARBA" id="ARBA00023136"/>
    </source>
</evidence>
<keyword evidence="4" id="KW-0677">Repeat</keyword>
<dbReference type="GO" id="GO:0016020">
    <property type="term" value="C:membrane"/>
    <property type="evidence" value="ECO:0007669"/>
    <property type="project" value="UniProtKB-SubCell"/>
</dbReference>
<dbReference type="SUPFAM" id="SSF51120">
    <property type="entry name" value="beta-Roll"/>
    <property type="match status" value="1"/>
</dbReference>
<keyword evidence="5" id="KW-0843">Virulence</keyword>
<dbReference type="InterPro" id="IPR011049">
    <property type="entry name" value="Serralysin-like_metalloprot_C"/>
</dbReference>
<dbReference type="GO" id="GO:0005576">
    <property type="term" value="C:extracellular region"/>
    <property type="evidence" value="ECO:0007669"/>
    <property type="project" value="InterPro"/>
</dbReference>
<evidence type="ECO:0000256" key="3">
    <source>
        <dbReference type="ARBA" id="ARBA00022656"/>
    </source>
</evidence>
<evidence type="ECO:0000313" key="8">
    <source>
        <dbReference type="EMBL" id="MDA0160451.1"/>
    </source>
</evidence>
<evidence type="ECO:0008006" key="10">
    <source>
        <dbReference type="Google" id="ProtNLM"/>
    </source>
</evidence>
<keyword evidence="6" id="KW-0472">Membrane</keyword>
<evidence type="ECO:0000256" key="4">
    <source>
        <dbReference type="ARBA" id="ARBA00022737"/>
    </source>
</evidence>
<dbReference type="Gene3D" id="2.120.10.30">
    <property type="entry name" value="TolB, C-terminal domain"/>
    <property type="match status" value="2"/>
</dbReference>
<dbReference type="InterPro" id="IPR018511">
    <property type="entry name" value="Hemolysin-typ_Ca-bd_CS"/>
</dbReference>
<evidence type="ECO:0000256" key="2">
    <source>
        <dbReference type="ARBA" id="ARBA00009820"/>
    </source>
</evidence>
<dbReference type="RefSeq" id="WP_270039289.1">
    <property type="nucleotide sequence ID" value="NZ_JAPDOD010000005.1"/>
</dbReference>
<comment type="caution">
    <text evidence="8">The sequence shown here is derived from an EMBL/GenBank/DDBJ whole genome shotgun (WGS) entry which is preliminary data.</text>
</comment>
<keyword evidence="9" id="KW-1185">Reference proteome</keyword>
<evidence type="ECO:0000256" key="7">
    <source>
        <dbReference type="SAM" id="SignalP"/>
    </source>
</evidence>
<dbReference type="AlphaFoldDB" id="A0A9X3MR98"/>
<dbReference type="InterPro" id="IPR011042">
    <property type="entry name" value="6-blade_b-propeller_TolB-like"/>
</dbReference>
<accession>A0A9X3MR98</accession>
<dbReference type="GO" id="GO:0005509">
    <property type="term" value="F:calcium ion binding"/>
    <property type="evidence" value="ECO:0007669"/>
    <property type="project" value="InterPro"/>
</dbReference>
<evidence type="ECO:0000313" key="9">
    <source>
        <dbReference type="Proteomes" id="UP001149140"/>
    </source>
</evidence>
<dbReference type="PANTHER" id="PTHR36842">
    <property type="entry name" value="PROTEIN TOLB HOMOLOG"/>
    <property type="match status" value="1"/>
</dbReference>
<feature type="signal peptide" evidence="7">
    <location>
        <begin position="1"/>
        <end position="28"/>
    </location>
</feature>
<dbReference type="Proteomes" id="UP001149140">
    <property type="component" value="Unassembled WGS sequence"/>
</dbReference>
<sequence length="616" mass="62034">MESAFKALIWLSALLTGVVLLPAGSAAAAVGDLLLASRAGGATGVKGDGDSFEPRLSADGRFVVFATTATNLDPADTDAAVPDVYVRDLQAGVTTLVSRAVGPDGAKGDGASDAPAISADGRYVAFVSEAANLDPAKTDAAVPGVFLRDLREHTTTLVSRASDGATANADAAAPAISADGHVVAFESDATNLASGDTDELTDVFARDLTAGTTVLVSGPGTDPRTGASTQPAISADGATVAFSSTVTGLVPEDTDPLSDVFMRGLATGALTLVSRSDGADGEKGNAASDSPAFSGDGHLVAFSSAAANLDPADLDNVSDVFVRDLARHTTAIASLSDGPTGGKGDADSTAPALSQTGRFVAFASLSALDPADADALADVYSRDSVTGRTRLLSRASGVLGTKGDGASDSPSISADARFASYASAAANLHPEDADVLTDVFVRDVLGTLVPVAPPAPRAPAPVTLPGRFPVAPASCPVDGTLVVLTDAGDRRRGGPRSDILLGGGGPDVLRGLGGRDCLYGERGADRLDGGAGDDLLSGGSGADRLIDVRGSDRFSGGAGNDVIDARDHSRRGRLGRDRVSCGAGARDRALIDVHDTVARDCERVSRRKVRTAHAIR</sequence>
<organism evidence="8 9">
    <name type="scientific">Solirubrobacter ginsenosidimutans</name>
    <dbReference type="NCBI Taxonomy" id="490573"/>
    <lineage>
        <taxon>Bacteria</taxon>
        <taxon>Bacillati</taxon>
        <taxon>Actinomycetota</taxon>
        <taxon>Thermoleophilia</taxon>
        <taxon>Solirubrobacterales</taxon>
        <taxon>Solirubrobacteraceae</taxon>
        <taxon>Solirubrobacter</taxon>
    </lineage>
</organism>